<dbReference type="InterPro" id="IPR009311">
    <property type="entry name" value="IFI6/IFI27-like"/>
</dbReference>
<dbReference type="GO" id="GO:0051902">
    <property type="term" value="P:negative regulation of mitochondrial depolarization"/>
    <property type="evidence" value="ECO:0007669"/>
    <property type="project" value="Ensembl"/>
</dbReference>
<dbReference type="eggNOG" id="ENOG502SCCP">
    <property type="taxonomic scope" value="Eukaryota"/>
</dbReference>
<comment type="similarity">
    <text evidence="2">Belongs to the IFI6/IFI27 family.</text>
</comment>
<evidence type="ECO:0000313" key="9">
    <source>
        <dbReference type="Proteomes" id="UP000001074"/>
    </source>
</evidence>
<keyword evidence="3 6" id="KW-0812">Transmembrane</keyword>
<dbReference type="Proteomes" id="UP000001074">
    <property type="component" value="Unassembled WGS sequence"/>
</dbReference>
<dbReference type="GO" id="GO:0001836">
    <property type="term" value="P:release of cytochrome c from mitochondria"/>
    <property type="evidence" value="ECO:0007669"/>
    <property type="project" value="TreeGrafter"/>
</dbReference>
<comment type="subcellular location">
    <subcellularLocation>
        <location evidence="1">Membrane</location>
        <topology evidence="1">Multi-pass membrane protein</topology>
    </subcellularLocation>
</comment>
<reference evidence="8" key="2">
    <citation type="submission" date="2025-08" db="UniProtKB">
        <authorList>
            <consortium name="Ensembl"/>
        </authorList>
    </citation>
    <scope>IDENTIFICATION</scope>
</reference>
<reference evidence="8" key="3">
    <citation type="submission" date="2025-09" db="UniProtKB">
        <authorList>
            <consortium name="Ensembl"/>
        </authorList>
    </citation>
    <scope>IDENTIFICATION</scope>
</reference>
<feature type="signal peptide" evidence="7">
    <location>
        <begin position="1"/>
        <end position="23"/>
    </location>
</feature>
<dbReference type="Ensembl" id="ENSMLUT00000014589.2">
    <property type="protein sequence ID" value="ENSMLUP00000013274.2"/>
    <property type="gene ID" value="ENSMLUG00000014587.2"/>
</dbReference>
<dbReference type="EMBL" id="AAPE02033952">
    <property type="status" value="NOT_ANNOTATED_CDS"/>
    <property type="molecule type" value="Genomic_DNA"/>
</dbReference>
<keyword evidence="9" id="KW-1185">Reference proteome</keyword>
<evidence type="ECO:0000256" key="5">
    <source>
        <dbReference type="ARBA" id="ARBA00023136"/>
    </source>
</evidence>
<organism evidence="8 9">
    <name type="scientific">Myotis lucifugus</name>
    <name type="common">Little brown bat</name>
    <dbReference type="NCBI Taxonomy" id="59463"/>
    <lineage>
        <taxon>Eukaryota</taxon>
        <taxon>Metazoa</taxon>
        <taxon>Chordata</taxon>
        <taxon>Craniata</taxon>
        <taxon>Vertebrata</taxon>
        <taxon>Euteleostomi</taxon>
        <taxon>Mammalia</taxon>
        <taxon>Eutheria</taxon>
        <taxon>Laurasiatheria</taxon>
        <taxon>Chiroptera</taxon>
        <taxon>Yangochiroptera</taxon>
        <taxon>Vespertilionidae</taxon>
        <taxon>Myotis</taxon>
    </lineage>
</organism>
<gene>
    <name evidence="8" type="primary">IFI6</name>
</gene>
<dbReference type="STRING" id="59463.ENSMLUP00000013274"/>
<evidence type="ECO:0000256" key="1">
    <source>
        <dbReference type="ARBA" id="ARBA00004141"/>
    </source>
</evidence>
<dbReference type="PANTHER" id="PTHR16932:SF25">
    <property type="entry name" value="INTERFERON ALPHA-INDUCIBLE PROTEIN 6"/>
    <property type="match status" value="1"/>
</dbReference>
<sequence>MRQKVVSLLLCYLLLYACGPVEAGKRKDSEDSDSGIWDALPYMAIGAGALAFGLPALGFTGTGIAAHSVASWLMSWSAIANGGGVPAGGLVATLQSLGATGGGSALMANVGAAIGYTVHKQIDNKGAEEEEEE</sequence>
<dbReference type="Pfam" id="PF06140">
    <property type="entry name" value="Ifi-6-16"/>
    <property type="match status" value="1"/>
</dbReference>
<evidence type="ECO:0000256" key="2">
    <source>
        <dbReference type="ARBA" id="ARBA00007262"/>
    </source>
</evidence>
<protein>
    <submittedName>
        <fullName evidence="8">Interferon alpha inducible protein 6</fullName>
    </submittedName>
</protein>
<dbReference type="GO" id="GO:2001240">
    <property type="term" value="P:negative regulation of extrinsic apoptotic signaling pathway in absence of ligand"/>
    <property type="evidence" value="ECO:0007669"/>
    <property type="project" value="Ensembl"/>
</dbReference>
<accession>G1PQD0</accession>
<evidence type="ECO:0000256" key="3">
    <source>
        <dbReference type="ARBA" id="ARBA00022692"/>
    </source>
</evidence>
<dbReference type="GO" id="GO:0072593">
    <property type="term" value="P:reactive oxygen species metabolic process"/>
    <property type="evidence" value="ECO:0007669"/>
    <property type="project" value="Ensembl"/>
</dbReference>
<dbReference type="FunCoup" id="G1PQD0">
    <property type="interactions" value="7"/>
</dbReference>
<dbReference type="GO" id="GO:0097193">
    <property type="term" value="P:intrinsic apoptotic signaling pathway"/>
    <property type="evidence" value="ECO:0007669"/>
    <property type="project" value="Ensembl"/>
</dbReference>
<dbReference type="OMA" id="YTVHKHL"/>
<dbReference type="AlphaFoldDB" id="G1PQD0"/>
<feature type="chain" id="PRO_5005679451" evidence="7">
    <location>
        <begin position="24"/>
        <end position="133"/>
    </location>
</feature>
<dbReference type="GO" id="GO:0042058">
    <property type="term" value="P:regulation of epidermal growth factor receptor signaling pathway"/>
    <property type="evidence" value="ECO:0007669"/>
    <property type="project" value="Ensembl"/>
</dbReference>
<evidence type="ECO:0000313" key="8">
    <source>
        <dbReference type="Ensembl" id="ENSMLUP00000013274.2"/>
    </source>
</evidence>
<keyword evidence="5 6" id="KW-0472">Membrane</keyword>
<dbReference type="Gene3D" id="6.10.110.10">
    <property type="match status" value="1"/>
</dbReference>
<reference evidence="8 9" key="1">
    <citation type="journal article" date="2011" name="Nature">
        <title>A high-resolution map of human evolutionary constraint using 29 mammals.</title>
        <authorList>
            <person name="Lindblad-Toh K."/>
            <person name="Garber M."/>
            <person name="Zuk O."/>
            <person name="Lin M.F."/>
            <person name="Parker B.J."/>
            <person name="Washietl S."/>
            <person name="Kheradpour P."/>
            <person name="Ernst J."/>
            <person name="Jordan G."/>
            <person name="Mauceli E."/>
            <person name="Ward L.D."/>
            <person name="Lowe C.B."/>
            <person name="Holloway A.K."/>
            <person name="Clamp M."/>
            <person name="Gnerre S."/>
            <person name="Alfoldi J."/>
            <person name="Beal K."/>
            <person name="Chang J."/>
            <person name="Clawson H."/>
            <person name="Cuff J."/>
            <person name="Di Palma F."/>
            <person name="Fitzgerald S."/>
            <person name="Flicek P."/>
            <person name="Guttman M."/>
            <person name="Hubisz M.J."/>
            <person name="Jaffe D.B."/>
            <person name="Jungreis I."/>
            <person name="Kent W.J."/>
            <person name="Kostka D."/>
            <person name="Lara M."/>
            <person name="Martins A.L."/>
            <person name="Massingham T."/>
            <person name="Moltke I."/>
            <person name="Raney B.J."/>
            <person name="Rasmussen M.D."/>
            <person name="Robinson J."/>
            <person name="Stark A."/>
            <person name="Vilella A.J."/>
            <person name="Wen J."/>
            <person name="Xie X."/>
            <person name="Zody M.C."/>
            <person name="Baldwin J."/>
            <person name="Bloom T."/>
            <person name="Chin C.W."/>
            <person name="Heiman D."/>
            <person name="Nicol R."/>
            <person name="Nusbaum C."/>
            <person name="Young S."/>
            <person name="Wilkinson J."/>
            <person name="Worley K.C."/>
            <person name="Kovar C.L."/>
            <person name="Muzny D.M."/>
            <person name="Gibbs R.A."/>
            <person name="Cree A."/>
            <person name="Dihn H.H."/>
            <person name="Fowler G."/>
            <person name="Jhangiani S."/>
            <person name="Joshi V."/>
            <person name="Lee S."/>
            <person name="Lewis L.R."/>
            <person name="Nazareth L.V."/>
            <person name="Okwuonu G."/>
            <person name="Santibanez J."/>
            <person name="Warren W.C."/>
            <person name="Mardis E.R."/>
            <person name="Weinstock G.M."/>
            <person name="Wilson R.K."/>
            <person name="Delehaunty K."/>
            <person name="Dooling D."/>
            <person name="Fronik C."/>
            <person name="Fulton L."/>
            <person name="Fulton B."/>
            <person name="Graves T."/>
            <person name="Minx P."/>
            <person name="Sodergren E."/>
            <person name="Birney E."/>
            <person name="Margulies E.H."/>
            <person name="Herrero J."/>
            <person name="Green E.D."/>
            <person name="Haussler D."/>
            <person name="Siepel A."/>
            <person name="Goldman N."/>
            <person name="Pollard K.S."/>
            <person name="Pedersen J.S."/>
            <person name="Lander E.S."/>
            <person name="Kellis M."/>
        </authorList>
    </citation>
    <scope>NUCLEOTIDE SEQUENCE [LARGE SCALE GENOMIC DNA]</scope>
</reference>
<dbReference type="InParanoid" id="G1PQD0"/>
<dbReference type="GO" id="GO:0098586">
    <property type="term" value="P:cellular response to virus"/>
    <property type="evidence" value="ECO:0007669"/>
    <property type="project" value="Ensembl"/>
</dbReference>
<dbReference type="PANTHER" id="PTHR16932">
    <property type="entry name" value="INTERFERON ALPHA-INDUCIBLE PROTEIN 27"/>
    <property type="match status" value="1"/>
</dbReference>
<dbReference type="InterPro" id="IPR038213">
    <property type="entry name" value="IFI6/IFI27-like_sf"/>
</dbReference>
<proteinExistence type="inferred from homology"/>
<feature type="transmembrane region" description="Helical" evidence="6">
    <location>
        <begin position="39"/>
        <end position="66"/>
    </location>
</feature>
<dbReference type="PROSITE" id="PS51257">
    <property type="entry name" value="PROKAR_LIPOPROTEIN"/>
    <property type="match status" value="1"/>
</dbReference>
<dbReference type="OrthoDB" id="9948818at2759"/>
<evidence type="ECO:0000256" key="6">
    <source>
        <dbReference type="SAM" id="Phobius"/>
    </source>
</evidence>
<dbReference type="GO" id="GO:0090201">
    <property type="term" value="P:negative regulation of release of cytochrome c from mitochondria"/>
    <property type="evidence" value="ECO:0007669"/>
    <property type="project" value="Ensembl"/>
</dbReference>
<dbReference type="HOGENOM" id="CLU_119109_0_0_1"/>
<dbReference type="GeneTree" id="ENSGT00940000163178"/>
<keyword evidence="7" id="KW-0732">Signal</keyword>
<name>G1PQD0_MYOLU</name>
<keyword evidence="4 6" id="KW-1133">Transmembrane helix</keyword>
<dbReference type="GO" id="GO:0005743">
    <property type="term" value="C:mitochondrial inner membrane"/>
    <property type="evidence" value="ECO:0007669"/>
    <property type="project" value="Ensembl"/>
</dbReference>
<evidence type="ECO:0000256" key="7">
    <source>
        <dbReference type="SAM" id="SignalP"/>
    </source>
</evidence>
<dbReference type="GO" id="GO:0045087">
    <property type="term" value="P:innate immune response"/>
    <property type="evidence" value="ECO:0007669"/>
    <property type="project" value="Ensembl"/>
</dbReference>
<evidence type="ECO:0000256" key="4">
    <source>
        <dbReference type="ARBA" id="ARBA00022989"/>
    </source>
</evidence>
<dbReference type="GO" id="GO:0051607">
    <property type="term" value="P:defense response to virus"/>
    <property type="evidence" value="ECO:0007669"/>
    <property type="project" value="Ensembl"/>
</dbReference>